<proteinExistence type="predicted"/>
<feature type="region of interest" description="Disordered" evidence="3">
    <location>
        <begin position="1"/>
        <end position="26"/>
    </location>
</feature>
<protein>
    <recommendedName>
        <fullName evidence="4">PilY1 beta-propeller domain-containing protein</fullName>
    </recommendedName>
</protein>
<sequence>MHGAADQAALDRQRRGQRHQRHRACGARDRPRLFAQLRPHPRCRTRRRSVAAVDPLHSLLTHEVIMNTPHDFPGRLRTLTLQLLIASMVWAPAAPTLAAPAQMPLLNKPAESVDPNVFYTIDDSGSMAWSALPDERVNYLRSRETLPNRGARTTYPVNHPNEPDRNKQDTFTCVVPTHSGKGSSTWLTASGAPHHVNFRTPNVTNARPYPGNELYYNPNIRYRPWMKADGTEFANSTPGTTSASTLDVYVDPLQLVKPSSATSAATAFLKPREVTPLSPLNSSSPTTGWCAEATLGYDRNGVPFLTPNLVTYETRYFSPASYYEIGHGWVDIGGAASTATFPPNRSKSADRTDCASSTKCTQAEELANFANWFTYYRTRNLLAIGASSRAFAPQKFNMRLGYGRINNTTANSQYNSIGTLIRGVRSFSNPLQPTDRQAFFDWLYEVPASGGTPLRRAMDDVGQYFMNRTDNGPWADDPKPLSTSTANTNHLACRKSFHLLMTDGYWNSEQATTAAARADVDSTTGPKHTSDMAMRSDPDQVRTYTYTPANSPRYQDKWANTLADVAMYYWVNDLRPDLRNKVPLPSSIPTDTAAEIQKADENALDHAFWQHLNTYTVSLGVQGTLPATVTDSPGNSGITLWPANNVWPQPDNDSYVNGGDEKMVDDLFHAARNGRGRFLTTRNPADFESAIKSFLQSVAASVPTDSGVAVSGIVLDSNSRSYIPSYNPSSWFGDIIAYNIGSAGTGTTVAWKASEAVRPAATRNIITWNPETRTPTTFGVDGAGLSTAMRNTLVGTRNSTDANKLINYLRGDRSEEGAQVPSLRCRGTTGDAPCQAPFSTTTPAPLGDIVNSTPLLVRDALDLNYQFLPDKINGKASGNTTYREYMASKGKRSQGLLFAGANDGMLHAFTDPKTGRSDEVLAYVPSSVLGNMARLADLEYGKSTDPSKAHRFYVDGPLVESDAYLNGSWQNMVLGSTGAGARTVFALRVNTTSPDQMSATNLMWELSATSSTAASNDLAKLGHVTQPVATGVTRSGQWVAVFGNGPDSTHTDGAKAYLFVVDLATGNLVTTLKASDELRNGLGGVSLITDINRTIVGAYAGDLKGKMWRFDMESANPSDWKVGLGGKPLFEATTPQPITAAPTYLSHPKGGLLVVFGTGKLYSDTDDASTPENENDPANTSLQTLFAVRDRTKVGGSSLATVQPVQSKLLKREFEIISGSTDTWTIKKVPTVDLTQDGWYLNLEIPVSGSTSLPRPRALFSPQLLPDALIMGTVDLKQEDRCDSASATSYILVLDPLTGGTIVLNSTDANATRTIVSAYKRPFRGNPKVTYSRKPNGGEGVVISGGGNCPTCTGGSNTIDVTLPSNFVRRNWRQIINFPQ</sequence>
<dbReference type="Pfam" id="PF05567">
    <property type="entry name" value="T4P_PilY1"/>
    <property type="match status" value="1"/>
</dbReference>
<dbReference type="Proteomes" id="UP000292120">
    <property type="component" value="Unassembled WGS sequence"/>
</dbReference>
<name>A0A4Q9H436_9BURK</name>
<evidence type="ECO:0000313" key="6">
    <source>
        <dbReference type="Proteomes" id="UP000292120"/>
    </source>
</evidence>
<keyword evidence="1" id="KW-0479">Metal-binding</keyword>
<comment type="caution">
    <text evidence="5">The sequence shown here is derived from an EMBL/GenBank/DDBJ whole genome shotgun (WGS) entry which is preliminary data.</text>
</comment>
<keyword evidence="2" id="KW-0106">Calcium</keyword>
<evidence type="ECO:0000256" key="3">
    <source>
        <dbReference type="SAM" id="MobiDB-lite"/>
    </source>
</evidence>
<feature type="domain" description="PilY1 beta-propeller" evidence="4">
    <location>
        <begin position="846"/>
        <end position="1211"/>
    </location>
</feature>
<accession>A0A4Q9H436</accession>
<dbReference type="GO" id="GO:0046872">
    <property type="term" value="F:metal ion binding"/>
    <property type="evidence" value="ECO:0007669"/>
    <property type="project" value="UniProtKB-KW"/>
</dbReference>
<evidence type="ECO:0000313" key="5">
    <source>
        <dbReference type="EMBL" id="TBO30161.1"/>
    </source>
</evidence>
<keyword evidence="6" id="KW-1185">Reference proteome</keyword>
<dbReference type="OrthoDB" id="7156875at2"/>
<organism evidence="5 6">
    <name type="scientific">Aquabacterium lacunae</name>
    <dbReference type="NCBI Taxonomy" id="2528630"/>
    <lineage>
        <taxon>Bacteria</taxon>
        <taxon>Pseudomonadati</taxon>
        <taxon>Pseudomonadota</taxon>
        <taxon>Betaproteobacteria</taxon>
        <taxon>Burkholderiales</taxon>
        <taxon>Aquabacterium</taxon>
    </lineage>
</organism>
<dbReference type="InterPro" id="IPR008707">
    <property type="entry name" value="B-propeller_PilY1"/>
</dbReference>
<reference evidence="5 6" key="1">
    <citation type="submission" date="2019-02" db="EMBL/GenBank/DDBJ databases">
        <title>Aquabacterium sp. strain KMB7.</title>
        <authorList>
            <person name="Chen W.-M."/>
        </authorList>
    </citation>
    <scope>NUCLEOTIDE SEQUENCE [LARGE SCALE GENOMIC DNA]</scope>
    <source>
        <strain evidence="5 6">KMB7</strain>
    </source>
</reference>
<evidence type="ECO:0000256" key="1">
    <source>
        <dbReference type="ARBA" id="ARBA00022723"/>
    </source>
</evidence>
<dbReference type="EMBL" id="SIXI01000004">
    <property type="protein sequence ID" value="TBO30161.1"/>
    <property type="molecule type" value="Genomic_DNA"/>
</dbReference>
<gene>
    <name evidence="5" type="ORF">EYS42_10705</name>
</gene>
<evidence type="ECO:0000256" key="2">
    <source>
        <dbReference type="ARBA" id="ARBA00022837"/>
    </source>
</evidence>
<feature type="compositionally biased region" description="Basic residues" evidence="3">
    <location>
        <begin position="15"/>
        <end position="25"/>
    </location>
</feature>
<evidence type="ECO:0000259" key="4">
    <source>
        <dbReference type="Pfam" id="PF05567"/>
    </source>
</evidence>
<feature type="region of interest" description="Disordered" evidence="3">
    <location>
        <begin position="149"/>
        <end position="168"/>
    </location>
</feature>